<dbReference type="GO" id="GO:0016301">
    <property type="term" value="F:kinase activity"/>
    <property type="evidence" value="ECO:0007669"/>
    <property type="project" value="UniProtKB-KW"/>
</dbReference>
<dbReference type="InterPro" id="IPR004089">
    <property type="entry name" value="MCPsignal_dom"/>
</dbReference>
<sequence length="492" mass="52911">MLSLRDDIASAQLAALSRSQSIIEFTPDGTILTANSNFLEATGYTLDEVKGKKHAMFVESAERESAAYRAFWEDLRRGTFQMRAFKRFAKGGREIWIQASYNPVLDKRGRVIRIVKFATDITLQQQRSMEAAAQIAAIDRSQAIIRFTLDGTITAANPNFLATMGYALGEIEGRHHSLFVSPEERESEAYRSFWQALGRGEFRTGEFRRIGKASREVWIYGSYNPVLDSDGRPCAVVKFASDISAQVRERMQRMSSLRGIESDLGTITQAMSAVSRQVATTAEAAVQTSGDVQAVAAGAEEFSASIEELNRHASEAYRASGEAVRRAEEASVIIGSLTAAAERIGTVVTAIRTLADQTNLLALNATIEAARAGEAGRGFAVVASEVKALAMQSSKATEEIGAQIAGVQHSTGQAVQAIDAVAGTIRQLSEISLSVSTAVTQQAAATRDMSANMQAAARSVAVVHRTMDEIAQATQEVDQSVQKVSSAALALA</sequence>
<dbReference type="SUPFAM" id="SSF55785">
    <property type="entry name" value="PYP-like sensor domain (PAS domain)"/>
    <property type="match status" value="2"/>
</dbReference>
<evidence type="ECO:0000256" key="2">
    <source>
        <dbReference type="PROSITE-ProRule" id="PRU00284"/>
    </source>
</evidence>
<dbReference type="PANTHER" id="PTHR24422:SF10">
    <property type="entry name" value="CHEMOTAXIS PROTEIN METHYLTRANSFERASE 2"/>
    <property type="match status" value="1"/>
</dbReference>
<dbReference type="SMART" id="SM00086">
    <property type="entry name" value="PAC"/>
    <property type="match status" value="2"/>
</dbReference>
<dbReference type="Pfam" id="PF00015">
    <property type="entry name" value="MCPsignal"/>
    <property type="match status" value="1"/>
</dbReference>
<proteinExistence type="inferred from homology"/>
<feature type="domain" description="T-SNARE coiled-coil homology" evidence="5">
    <location>
        <begin position="408"/>
        <end position="470"/>
    </location>
</feature>
<name>A0ABU7TGG4_9HYPH</name>
<dbReference type="InterPro" id="IPR000700">
    <property type="entry name" value="PAS-assoc_C"/>
</dbReference>
<dbReference type="Gene3D" id="1.10.287.950">
    <property type="entry name" value="Methyl-accepting chemotaxis protein"/>
    <property type="match status" value="1"/>
</dbReference>
<keyword evidence="6" id="KW-0808">Transferase</keyword>
<dbReference type="Pfam" id="PF08447">
    <property type="entry name" value="PAS_3"/>
    <property type="match status" value="2"/>
</dbReference>
<dbReference type="Proteomes" id="UP001349262">
    <property type="component" value="Unassembled WGS sequence"/>
</dbReference>
<keyword evidence="7" id="KW-1185">Reference proteome</keyword>
<feature type="domain" description="PAC" evidence="4">
    <location>
        <begin position="78"/>
        <end position="133"/>
    </location>
</feature>
<evidence type="ECO:0000259" key="5">
    <source>
        <dbReference type="PROSITE" id="PS50192"/>
    </source>
</evidence>
<dbReference type="SUPFAM" id="SSF58104">
    <property type="entry name" value="Methyl-accepting chemotaxis protein (MCP) signaling domain"/>
    <property type="match status" value="1"/>
</dbReference>
<dbReference type="PROSITE" id="PS50192">
    <property type="entry name" value="T_SNARE"/>
    <property type="match status" value="1"/>
</dbReference>
<dbReference type="InterPro" id="IPR050903">
    <property type="entry name" value="Bact_Chemotaxis_MeTrfase"/>
</dbReference>
<comment type="similarity">
    <text evidence="1">Belongs to the methyl-accepting chemotaxis (MCP) protein family.</text>
</comment>
<protein>
    <submittedName>
        <fullName evidence="6">Histidine kinase</fullName>
    </submittedName>
</protein>
<dbReference type="Gene3D" id="3.30.450.20">
    <property type="entry name" value="PAS domain"/>
    <property type="match status" value="2"/>
</dbReference>
<evidence type="ECO:0000259" key="3">
    <source>
        <dbReference type="PROSITE" id="PS50111"/>
    </source>
</evidence>
<dbReference type="InterPro" id="IPR013655">
    <property type="entry name" value="PAS_fold_3"/>
</dbReference>
<dbReference type="InterPro" id="IPR035965">
    <property type="entry name" value="PAS-like_dom_sf"/>
</dbReference>
<dbReference type="InterPro" id="IPR001610">
    <property type="entry name" value="PAC"/>
</dbReference>
<evidence type="ECO:0000313" key="7">
    <source>
        <dbReference type="Proteomes" id="UP001349262"/>
    </source>
</evidence>
<gene>
    <name evidence="6" type="ORF">MRSR164_24245</name>
</gene>
<dbReference type="PROSITE" id="PS50113">
    <property type="entry name" value="PAC"/>
    <property type="match status" value="2"/>
</dbReference>
<feature type="domain" description="Methyl-accepting transducer" evidence="3">
    <location>
        <begin position="256"/>
        <end position="492"/>
    </location>
</feature>
<organism evidence="6 7">
    <name type="scientific">Methylobacterium radiotolerans</name>
    <dbReference type="NCBI Taxonomy" id="31998"/>
    <lineage>
        <taxon>Bacteria</taxon>
        <taxon>Pseudomonadati</taxon>
        <taxon>Pseudomonadota</taxon>
        <taxon>Alphaproteobacteria</taxon>
        <taxon>Hyphomicrobiales</taxon>
        <taxon>Methylobacteriaceae</taxon>
        <taxon>Methylobacterium</taxon>
    </lineage>
</organism>
<dbReference type="NCBIfam" id="TIGR00229">
    <property type="entry name" value="sensory_box"/>
    <property type="match status" value="2"/>
</dbReference>
<reference evidence="6 7" key="1">
    <citation type="journal article" date="2012" name="Genet. Mol. Biol.">
        <title>Analysis of 16S rRNA and mxaF genes revealing insights into Methylobacterium niche-specific plant association.</title>
        <authorList>
            <person name="Dourado M.N."/>
            <person name="Andreote F.D."/>
            <person name="Dini-Andreote F."/>
            <person name="Conti R."/>
            <person name="Araujo J.M."/>
            <person name="Araujo W.L."/>
        </authorList>
    </citation>
    <scope>NUCLEOTIDE SEQUENCE [LARGE SCALE GENOMIC DNA]</scope>
    <source>
        <strain evidence="6 7">SR1.6/4</strain>
    </source>
</reference>
<dbReference type="SMART" id="SM00283">
    <property type="entry name" value="MA"/>
    <property type="match status" value="1"/>
</dbReference>
<dbReference type="EMBL" id="MLBY01000005">
    <property type="protein sequence ID" value="MEE7459770.1"/>
    <property type="molecule type" value="Genomic_DNA"/>
</dbReference>
<dbReference type="InterPro" id="IPR000727">
    <property type="entry name" value="T_SNARE_dom"/>
</dbReference>
<accession>A0ABU7TGG4</accession>
<evidence type="ECO:0000259" key="4">
    <source>
        <dbReference type="PROSITE" id="PS50113"/>
    </source>
</evidence>
<evidence type="ECO:0000256" key="1">
    <source>
        <dbReference type="ARBA" id="ARBA00029447"/>
    </source>
</evidence>
<feature type="domain" description="PAC" evidence="4">
    <location>
        <begin position="203"/>
        <end position="255"/>
    </location>
</feature>
<dbReference type="CDD" id="cd00130">
    <property type="entry name" value="PAS"/>
    <property type="match status" value="2"/>
</dbReference>
<dbReference type="SMART" id="SM00091">
    <property type="entry name" value="PAS"/>
    <property type="match status" value="2"/>
</dbReference>
<keyword evidence="2" id="KW-0807">Transducer</keyword>
<keyword evidence="6" id="KW-0418">Kinase</keyword>
<dbReference type="InterPro" id="IPR000014">
    <property type="entry name" value="PAS"/>
</dbReference>
<comment type="caution">
    <text evidence="6">The sequence shown here is derived from an EMBL/GenBank/DDBJ whole genome shotgun (WGS) entry which is preliminary data.</text>
</comment>
<dbReference type="PROSITE" id="PS50111">
    <property type="entry name" value="CHEMOTAXIS_TRANSDUC_2"/>
    <property type="match status" value="1"/>
</dbReference>
<dbReference type="PANTHER" id="PTHR24422">
    <property type="entry name" value="CHEMOTAXIS PROTEIN METHYLTRANSFERASE"/>
    <property type="match status" value="1"/>
</dbReference>
<evidence type="ECO:0000313" key="6">
    <source>
        <dbReference type="EMBL" id="MEE7459770.1"/>
    </source>
</evidence>